<dbReference type="Gene3D" id="3.40.630.30">
    <property type="match status" value="1"/>
</dbReference>
<feature type="domain" description="N-acetyltransferase" evidence="3">
    <location>
        <begin position="5"/>
        <end position="152"/>
    </location>
</feature>
<dbReference type="GO" id="GO:0016747">
    <property type="term" value="F:acyltransferase activity, transferring groups other than amino-acyl groups"/>
    <property type="evidence" value="ECO:0007669"/>
    <property type="project" value="InterPro"/>
</dbReference>
<evidence type="ECO:0000313" key="5">
    <source>
        <dbReference type="Proteomes" id="UP001162131"/>
    </source>
</evidence>
<reference evidence="4" key="1">
    <citation type="submission" date="2021-09" db="EMBL/GenBank/DDBJ databases">
        <authorList>
            <consortium name="AG Swart"/>
            <person name="Singh M."/>
            <person name="Singh A."/>
            <person name="Seah K."/>
            <person name="Emmerich C."/>
        </authorList>
    </citation>
    <scope>NUCLEOTIDE SEQUENCE</scope>
    <source>
        <strain evidence="4">ATCC30299</strain>
    </source>
</reference>
<dbReference type="GO" id="GO:0007064">
    <property type="term" value="P:mitotic sister chromatid cohesion"/>
    <property type="evidence" value="ECO:0007669"/>
    <property type="project" value="TreeGrafter"/>
</dbReference>
<dbReference type="InterPro" id="IPR016181">
    <property type="entry name" value="Acyl_CoA_acyltransferase"/>
</dbReference>
<dbReference type="CDD" id="cd04301">
    <property type="entry name" value="NAT_SF"/>
    <property type="match status" value="1"/>
</dbReference>
<dbReference type="Pfam" id="PF00583">
    <property type="entry name" value="Acetyltransf_1"/>
    <property type="match status" value="1"/>
</dbReference>
<keyword evidence="1" id="KW-0808">Transferase</keyword>
<dbReference type="EMBL" id="CAJZBQ010000009">
    <property type="protein sequence ID" value="CAG9312858.1"/>
    <property type="molecule type" value="Genomic_DNA"/>
</dbReference>
<dbReference type="PANTHER" id="PTHR42919:SF8">
    <property type="entry name" value="N-ALPHA-ACETYLTRANSFERASE 50"/>
    <property type="match status" value="1"/>
</dbReference>
<protein>
    <recommendedName>
        <fullName evidence="3">N-acetyltransferase domain-containing protein</fullName>
    </recommendedName>
</protein>
<evidence type="ECO:0000259" key="3">
    <source>
        <dbReference type="PROSITE" id="PS51186"/>
    </source>
</evidence>
<comment type="caution">
    <text evidence="4">The sequence shown here is derived from an EMBL/GenBank/DDBJ whole genome shotgun (WGS) entry which is preliminary data.</text>
</comment>
<dbReference type="InterPro" id="IPR051556">
    <property type="entry name" value="N-term/lysine_N-AcTrnsfr"/>
</dbReference>
<dbReference type="PANTHER" id="PTHR42919">
    <property type="entry name" value="N-ALPHA-ACETYLTRANSFERASE"/>
    <property type="match status" value="1"/>
</dbReference>
<accession>A0AAU9IBZ4</accession>
<dbReference type="InterPro" id="IPR000182">
    <property type="entry name" value="GNAT_dom"/>
</dbReference>
<evidence type="ECO:0000256" key="1">
    <source>
        <dbReference type="ARBA" id="ARBA00022679"/>
    </source>
</evidence>
<keyword evidence="2" id="KW-0012">Acyltransferase</keyword>
<sequence>MQSNLTFHNISLSNVTEMRKIQSYSNVTHDFWYEYHCMTDWKEYSFLCYLDDICVGSLVARFKNKTSNLYIMDFDVALDYKRMKIGSRMMEHLKEIASKISKISSITLHVWTSNEAAVNFYKNQNFEIVAQLDNYYYEYQPTTAFVCEFKIKRDTNCLKDCLLFWSNEESQSL</sequence>
<evidence type="ECO:0000313" key="4">
    <source>
        <dbReference type="EMBL" id="CAG9312858.1"/>
    </source>
</evidence>
<evidence type="ECO:0000256" key="2">
    <source>
        <dbReference type="ARBA" id="ARBA00023315"/>
    </source>
</evidence>
<dbReference type="AlphaFoldDB" id="A0AAU9IBZ4"/>
<dbReference type="PROSITE" id="PS51186">
    <property type="entry name" value="GNAT"/>
    <property type="match status" value="1"/>
</dbReference>
<gene>
    <name evidence="4" type="ORF">BSTOLATCC_MIC7650</name>
</gene>
<keyword evidence="5" id="KW-1185">Reference proteome</keyword>
<dbReference type="GO" id="GO:0031415">
    <property type="term" value="C:NatA complex"/>
    <property type="evidence" value="ECO:0007669"/>
    <property type="project" value="TreeGrafter"/>
</dbReference>
<proteinExistence type="predicted"/>
<name>A0AAU9IBZ4_9CILI</name>
<dbReference type="SUPFAM" id="SSF55729">
    <property type="entry name" value="Acyl-CoA N-acyltransferases (Nat)"/>
    <property type="match status" value="1"/>
</dbReference>
<dbReference type="Proteomes" id="UP001162131">
    <property type="component" value="Unassembled WGS sequence"/>
</dbReference>
<organism evidence="4 5">
    <name type="scientific">Blepharisma stoltei</name>
    <dbReference type="NCBI Taxonomy" id="1481888"/>
    <lineage>
        <taxon>Eukaryota</taxon>
        <taxon>Sar</taxon>
        <taxon>Alveolata</taxon>
        <taxon>Ciliophora</taxon>
        <taxon>Postciliodesmatophora</taxon>
        <taxon>Heterotrichea</taxon>
        <taxon>Heterotrichida</taxon>
        <taxon>Blepharismidae</taxon>
        <taxon>Blepharisma</taxon>
    </lineage>
</organism>